<organism evidence="14 15">
    <name type="scientific">Salinibacterium xinjiangense</name>
    <dbReference type="NCBI Taxonomy" id="386302"/>
    <lineage>
        <taxon>Bacteria</taxon>
        <taxon>Bacillati</taxon>
        <taxon>Actinomycetota</taxon>
        <taxon>Actinomycetes</taxon>
        <taxon>Micrococcales</taxon>
        <taxon>Microbacteriaceae</taxon>
        <taxon>Salinibacterium</taxon>
    </lineage>
</organism>
<keyword evidence="15" id="KW-1185">Reference proteome</keyword>
<dbReference type="CDD" id="cd06225">
    <property type="entry name" value="HAMP"/>
    <property type="match status" value="1"/>
</dbReference>
<keyword evidence="6 11" id="KW-0812">Transmembrane</keyword>
<evidence type="ECO:0000313" key="15">
    <source>
        <dbReference type="Proteomes" id="UP000219440"/>
    </source>
</evidence>
<dbReference type="InterPro" id="IPR003661">
    <property type="entry name" value="HisK_dim/P_dom"/>
</dbReference>
<protein>
    <recommendedName>
        <fullName evidence="3">histidine kinase</fullName>
        <ecNumber evidence="3">2.7.13.3</ecNumber>
    </recommendedName>
</protein>
<dbReference type="Pfam" id="PF00512">
    <property type="entry name" value="HisKA"/>
    <property type="match status" value="1"/>
</dbReference>
<sequence>MLSRLSIRSRITLGSLAVAVVLLLVALLVVRTQVSTVLASADASLAQSDLESFDKDVTANPDETLDAPGSGILVYVRSPGGTVEANTLPRDILVPILGRDATDEQYMTTDDEGRTFVVVGRTVQTSAGTWAMWSARSTSSNELALRGLDAVLLVGGLLLLLGFGAASWLLATAALRPVSAMRRQAEQLGEGATDAQLPVGRTQDELSELATTLNRFLSRVQASSAREKQMVSDAAHELRTPLAVLKTQLELAHNDFGDADALARQVGAAEVSVDRLASLASNLLELSRIESHEAAASTSTAAVLTDEFMGSVDRARMLALDKSVAVDFTLSPIDDGAEFRIAAQAFGRLVDNLFSNAINAVDDAGTVRATLTQSERRLLLTVSDDGPGMPDDFVPVAFERFTRPDASRATSTGGSGLGLALVRALAREAGGEVSAENTHPGLRMSVFLPKM</sequence>
<evidence type="ECO:0000256" key="7">
    <source>
        <dbReference type="ARBA" id="ARBA00022777"/>
    </source>
</evidence>
<evidence type="ECO:0000256" key="8">
    <source>
        <dbReference type="ARBA" id="ARBA00022989"/>
    </source>
</evidence>
<dbReference type="SUPFAM" id="SSF158472">
    <property type="entry name" value="HAMP domain-like"/>
    <property type="match status" value="1"/>
</dbReference>
<dbReference type="RefSeq" id="WP_097060625.1">
    <property type="nucleotide sequence ID" value="NZ_BMLC01000001.1"/>
</dbReference>
<dbReference type="PRINTS" id="PR00344">
    <property type="entry name" value="BCTRLSENSOR"/>
</dbReference>
<dbReference type="Gene3D" id="1.10.287.130">
    <property type="match status" value="1"/>
</dbReference>
<dbReference type="Proteomes" id="UP000219440">
    <property type="component" value="Unassembled WGS sequence"/>
</dbReference>
<dbReference type="InterPro" id="IPR005467">
    <property type="entry name" value="His_kinase_dom"/>
</dbReference>
<dbReference type="GO" id="GO:0005886">
    <property type="term" value="C:plasma membrane"/>
    <property type="evidence" value="ECO:0007669"/>
    <property type="project" value="UniProtKB-SubCell"/>
</dbReference>
<evidence type="ECO:0000256" key="1">
    <source>
        <dbReference type="ARBA" id="ARBA00000085"/>
    </source>
</evidence>
<dbReference type="SMART" id="SM00387">
    <property type="entry name" value="HATPase_c"/>
    <property type="match status" value="1"/>
</dbReference>
<keyword evidence="4" id="KW-0597">Phosphoprotein</keyword>
<keyword evidence="8 11" id="KW-1133">Transmembrane helix</keyword>
<dbReference type="PROSITE" id="PS50885">
    <property type="entry name" value="HAMP"/>
    <property type="match status" value="1"/>
</dbReference>
<dbReference type="InterPro" id="IPR003594">
    <property type="entry name" value="HATPase_dom"/>
</dbReference>
<dbReference type="InterPro" id="IPR036890">
    <property type="entry name" value="HATPase_C_sf"/>
</dbReference>
<dbReference type="InterPro" id="IPR050428">
    <property type="entry name" value="TCS_sensor_his_kinase"/>
</dbReference>
<keyword evidence="10 11" id="KW-0472">Membrane</keyword>
<dbReference type="SUPFAM" id="SSF47384">
    <property type="entry name" value="Homodimeric domain of signal transducing histidine kinase"/>
    <property type="match status" value="1"/>
</dbReference>
<keyword evidence="5" id="KW-0808">Transferase</keyword>
<gene>
    <name evidence="14" type="ORF">SAMN06296378_1513</name>
</gene>
<dbReference type="PROSITE" id="PS50109">
    <property type="entry name" value="HIS_KIN"/>
    <property type="match status" value="1"/>
</dbReference>
<evidence type="ECO:0000256" key="4">
    <source>
        <dbReference type="ARBA" id="ARBA00022553"/>
    </source>
</evidence>
<dbReference type="Gene3D" id="6.10.340.10">
    <property type="match status" value="1"/>
</dbReference>
<dbReference type="InterPro" id="IPR004358">
    <property type="entry name" value="Sig_transdc_His_kin-like_C"/>
</dbReference>
<evidence type="ECO:0000259" key="13">
    <source>
        <dbReference type="PROSITE" id="PS50885"/>
    </source>
</evidence>
<evidence type="ECO:0000256" key="6">
    <source>
        <dbReference type="ARBA" id="ARBA00022692"/>
    </source>
</evidence>
<dbReference type="SMART" id="SM00304">
    <property type="entry name" value="HAMP"/>
    <property type="match status" value="1"/>
</dbReference>
<dbReference type="CDD" id="cd00075">
    <property type="entry name" value="HATPase"/>
    <property type="match status" value="1"/>
</dbReference>
<evidence type="ECO:0000256" key="11">
    <source>
        <dbReference type="SAM" id="Phobius"/>
    </source>
</evidence>
<dbReference type="CDD" id="cd00082">
    <property type="entry name" value="HisKA"/>
    <property type="match status" value="1"/>
</dbReference>
<dbReference type="SUPFAM" id="SSF55874">
    <property type="entry name" value="ATPase domain of HSP90 chaperone/DNA topoisomerase II/histidine kinase"/>
    <property type="match status" value="1"/>
</dbReference>
<evidence type="ECO:0000256" key="2">
    <source>
        <dbReference type="ARBA" id="ARBA00004236"/>
    </source>
</evidence>
<comment type="subcellular location">
    <subcellularLocation>
        <location evidence="2">Cell membrane</location>
    </subcellularLocation>
</comment>
<dbReference type="GO" id="GO:0000155">
    <property type="term" value="F:phosphorelay sensor kinase activity"/>
    <property type="evidence" value="ECO:0007669"/>
    <property type="project" value="InterPro"/>
</dbReference>
<name>A0A2C8ZK50_9MICO</name>
<evidence type="ECO:0000256" key="9">
    <source>
        <dbReference type="ARBA" id="ARBA00023012"/>
    </source>
</evidence>
<keyword evidence="9" id="KW-0902">Two-component regulatory system</keyword>
<dbReference type="InterPro" id="IPR003660">
    <property type="entry name" value="HAMP_dom"/>
</dbReference>
<evidence type="ECO:0000313" key="14">
    <source>
        <dbReference type="EMBL" id="SOE65173.1"/>
    </source>
</evidence>
<evidence type="ECO:0000256" key="10">
    <source>
        <dbReference type="ARBA" id="ARBA00023136"/>
    </source>
</evidence>
<dbReference type="SMART" id="SM00388">
    <property type="entry name" value="HisKA"/>
    <property type="match status" value="1"/>
</dbReference>
<feature type="domain" description="Histidine kinase" evidence="12">
    <location>
        <begin position="233"/>
        <end position="451"/>
    </location>
</feature>
<dbReference type="EC" id="2.7.13.3" evidence="3"/>
<accession>A0A2C8ZK50</accession>
<feature type="domain" description="HAMP" evidence="13">
    <location>
        <begin position="172"/>
        <end position="225"/>
    </location>
</feature>
<evidence type="ECO:0000259" key="12">
    <source>
        <dbReference type="PROSITE" id="PS50109"/>
    </source>
</evidence>
<evidence type="ECO:0000256" key="5">
    <source>
        <dbReference type="ARBA" id="ARBA00022679"/>
    </source>
</evidence>
<keyword evidence="7 14" id="KW-0418">Kinase</keyword>
<dbReference type="OrthoDB" id="9786919at2"/>
<dbReference type="PANTHER" id="PTHR45436">
    <property type="entry name" value="SENSOR HISTIDINE KINASE YKOH"/>
    <property type="match status" value="1"/>
</dbReference>
<dbReference type="InterPro" id="IPR036097">
    <property type="entry name" value="HisK_dim/P_sf"/>
</dbReference>
<evidence type="ECO:0000256" key="3">
    <source>
        <dbReference type="ARBA" id="ARBA00012438"/>
    </source>
</evidence>
<feature type="transmembrane region" description="Helical" evidence="11">
    <location>
        <begin position="150"/>
        <end position="175"/>
    </location>
</feature>
<reference evidence="14 15" key="1">
    <citation type="submission" date="2017-09" db="EMBL/GenBank/DDBJ databases">
        <authorList>
            <person name="Ehlers B."/>
            <person name="Leendertz F.H."/>
        </authorList>
    </citation>
    <scope>NUCLEOTIDE SEQUENCE [LARGE SCALE GENOMIC DNA]</scope>
    <source>
        <strain evidence="14 15">CGMCC 1.05381</strain>
    </source>
</reference>
<dbReference type="AlphaFoldDB" id="A0A2C8ZK50"/>
<dbReference type="EMBL" id="OCST01000003">
    <property type="protein sequence ID" value="SOE65173.1"/>
    <property type="molecule type" value="Genomic_DNA"/>
</dbReference>
<dbReference type="PANTHER" id="PTHR45436:SF5">
    <property type="entry name" value="SENSOR HISTIDINE KINASE TRCS"/>
    <property type="match status" value="1"/>
</dbReference>
<proteinExistence type="predicted"/>
<dbReference type="Pfam" id="PF02518">
    <property type="entry name" value="HATPase_c"/>
    <property type="match status" value="1"/>
</dbReference>
<comment type="catalytic activity">
    <reaction evidence="1">
        <text>ATP + protein L-histidine = ADP + protein N-phospho-L-histidine.</text>
        <dbReference type="EC" id="2.7.13.3"/>
    </reaction>
</comment>
<dbReference type="Pfam" id="PF00672">
    <property type="entry name" value="HAMP"/>
    <property type="match status" value="1"/>
</dbReference>
<dbReference type="Gene3D" id="3.30.565.10">
    <property type="entry name" value="Histidine kinase-like ATPase, C-terminal domain"/>
    <property type="match status" value="1"/>
</dbReference>